<dbReference type="InterPro" id="IPR002509">
    <property type="entry name" value="NODB_dom"/>
</dbReference>
<dbReference type="PANTHER" id="PTHR34216:SF3">
    <property type="entry name" value="POLY-BETA-1,6-N-ACETYL-D-GLUCOSAMINE N-DEACETYLASE"/>
    <property type="match status" value="1"/>
</dbReference>
<dbReference type="InterPro" id="IPR051398">
    <property type="entry name" value="Polysacch_Deacetylase"/>
</dbReference>
<dbReference type="GO" id="GO:0005975">
    <property type="term" value="P:carbohydrate metabolic process"/>
    <property type="evidence" value="ECO:0007669"/>
    <property type="project" value="InterPro"/>
</dbReference>
<dbReference type="InterPro" id="IPR011330">
    <property type="entry name" value="Glyco_hydro/deAcase_b/a-brl"/>
</dbReference>
<reference evidence="4 5" key="1">
    <citation type="submission" date="2019-03" db="EMBL/GenBank/DDBJ databases">
        <title>Single cell metagenomics reveals metabolic interactions within the superorganism composed of flagellate Streblomastix strix and complex community of Bacteroidetes bacteria on its surface.</title>
        <authorList>
            <person name="Treitli S.C."/>
            <person name="Kolisko M."/>
            <person name="Husnik F."/>
            <person name="Keeling P."/>
            <person name="Hampl V."/>
        </authorList>
    </citation>
    <scope>NUCLEOTIDE SEQUENCE [LARGE SCALE GENOMIC DNA]</scope>
    <source>
        <strain evidence="4">St1</strain>
    </source>
</reference>
<evidence type="ECO:0000256" key="2">
    <source>
        <dbReference type="ARBA" id="ARBA00022729"/>
    </source>
</evidence>
<dbReference type="EMBL" id="SNRX01000012">
    <property type="protein sequence ID" value="KAA6301884.1"/>
    <property type="molecule type" value="Genomic_DNA"/>
</dbReference>
<comment type="subcellular location">
    <subcellularLocation>
        <location evidence="1">Secreted</location>
    </subcellularLocation>
</comment>
<dbReference type="Pfam" id="PF01522">
    <property type="entry name" value="Polysacc_deac_1"/>
    <property type="match status" value="1"/>
</dbReference>
<protein>
    <recommendedName>
        <fullName evidence="3">NodB homology domain-containing protein</fullName>
    </recommendedName>
</protein>
<proteinExistence type="predicted"/>
<evidence type="ECO:0000313" key="4">
    <source>
        <dbReference type="EMBL" id="KAA6301884.1"/>
    </source>
</evidence>
<gene>
    <name evidence="4" type="ORF">EZS26_001887</name>
</gene>
<dbReference type="CDD" id="cd10918">
    <property type="entry name" value="CE4_NodB_like_5s_6s"/>
    <property type="match status" value="1"/>
</dbReference>
<keyword evidence="2" id="KW-0732">Signal</keyword>
<dbReference type="GO" id="GO:0005576">
    <property type="term" value="C:extracellular region"/>
    <property type="evidence" value="ECO:0007669"/>
    <property type="project" value="UniProtKB-SubCell"/>
</dbReference>
<evidence type="ECO:0000256" key="1">
    <source>
        <dbReference type="ARBA" id="ARBA00004613"/>
    </source>
</evidence>
<evidence type="ECO:0000313" key="5">
    <source>
        <dbReference type="Proteomes" id="UP000324575"/>
    </source>
</evidence>
<feature type="domain" description="NodB homology" evidence="3">
    <location>
        <begin position="91"/>
        <end position="317"/>
    </location>
</feature>
<evidence type="ECO:0000259" key="3">
    <source>
        <dbReference type="PROSITE" id="PS51677"/>
    </source>
</evidence>
<organism evidence="4 5">
    <name type="scientific">Candidatus Ordinivivax streblomastigis</name>
    <dbReference type="NCBI Taxonomy" id="2540710"/>
    <lineage>
        <taxon>Bacteria</taxon>
        <taxon>Pseudomonadati</taxon>
        <taxon>Bacteroidota</taxon>
        <taxon>Bacteroidia</taxon>
        <taxon>Bacteroidales</taxon>
        <taxon>Candidatus Ordinivivax</taxon>
    </lineage>
</organism>
<dbReference type="PANTHER" id="PTHR34216">
    <property type="match status" value="1"/>
</dbReference>
<dbReference type="PROSITE" id="PS51677">
    <property type="entry name" value="NODB"/>
    <property type="match status" value="1"/>
</dbReference>
<dbReference type="GO" id="GO:0016810">
    <property type="term" value="F:hydrolase activity, acting on carbon-nitrogen (but not peptide) bonds"/>
    <property type="evidence" value="ECO:0007669"/>
    <property type="project" value="InterPro"/>
</dbReference>
<accession>A0A5M8P0F6</accession>
<dbReference type="Gene3D" id="3.20.20.370">
    <property type="entry name" value="Glycoside hydrolase/deacetylase"/>
    <property type="match status" value="1"/>
</dbReference>
<dbReference type="SUPFAM" id="SSF88713">
    <property type="entry name" value="Glycoside hydrolase/deacetylase"/>
    <property type="match status" value="1"/>
</dbReference>
<sequence length="317" mass="36380">MYLKSLKPFLVQLPAFLTGLRRLIRSTGEPVVNVFYHTVSDNYLPHIHPLYAPKSVRTFRQDLDYLLKYFQAVDIHAIRKHVSQEKKITQPSFHLSFDDGLSEVYHNALPVLMEKGIPATVFVNSRFVDNQELFFRHKAALIIDKLRCQKGVSAAIQKIKKINSADNALLDVLAAVLEIDFQDYLQQQQPYLTVEQLKTMQKNGFTIGGHSIDHPHYSLLSEEEQTRQTVESCLYVREMFHEPALYFAFPFSDGGVKDTFFSPVYGPIDLTFGISGIQTSHGSRHFGRIDMETYGKNAGQCVRRAYVTRWLKEFIAK</sequence>
<name>A0A5M8P0F6_9BACT</name>
<dbReference type="AlphaFoldDB" id="A0A5M8P0F6"/>
<dbReference type="Proteomes" id="UP000324575">
    <property type="component" value="Unassembled WGS sequence"/>
</dbReference>
<comment type="caution">
    <text evidence="4">The sequence shown here is derived from an EMBL/GenBank/DDBJ whole genome shotgun (WGS) entry which is preliminary data.</text>
</comment>